<comment type="caution">
    <text evidence="3">Lacks conserved residue(s) required for the propagation of feature annotation.</text>
</comment>
<dbReference type="PANTHER" id="PTHR31377">
    <property type="entry name" value="AGMATINE DEIMINASE-RELATED"/>
    <property type="match status" value="1"/>
</dbReference>
<gene>
    <name evidence="3" type="primary">aguA</name>
    <name evidence="4" type="ORF">PSm6_02070</name>
</gene>
<dbReference type="PANTHER" id="PTHR31377:SF0">
    <property type="entry name" value="AGMATINE DEIMINASE-RELATED"/>
    <property type="match status" value="1"/>
</dbReference>
<keyword evidence="1 3" id="KW-0378">Hydrolase</keyword>
<dbReference type="InterPro" id="IPR017754">
    <property type="entry name" value="Agmatine_deiminase"/>
</dbReference>
<dbReference type="SUPFAM" id="SSF55909">
    <property type="entry name" value="Pentein"/>
    <property type="match status" value="1"/>
</dbReference>
<comment type="similarity">
    <text evidence="3">Belongs to the agmatine deiminase family.</text>
</comment>
<evidence type="ECO:0000256" key="2">
    <source>
        <dbReference type="ARBA" id="ARBA00023115"/>
    </source>
</evidence>
<dbReference type="Proteomes" id="UP001064896">
    <property type="component" value="Chromosome"/>
</dbReference>
<evidence type="ECO:0000313" key="4">
    <source>
        <dbReference type="EMBL" id="BCD83800.1"/>
    </source>
</evidence>
<comment type="function">
    <text evidence="3">Mediates the hydrolysis of agmatine into N-carbamoylputrescine in the arginine decarboxylase (ADC) pathway of putrescine biosynthesis, a basic polyamine.</text>
</comment>
<comment type="catalytic activity">
    <reaction evidence="3">
        <text>agmatine + H2O = N-carbamoylputrescine + NH4(+)</text>
        <dbReference type="Rhea" id="RHEA:18037"/>
        <dbReference type="ChEBI" id="CHEBI:15377"/>
        <dbReference type="ChEBI" id="CHEBI:28938"/>
        <dbReference type="ChEBI" id="CHEBI:58145"/>
        <dbReference type="ChEBI" id="CHEBI:58318"/>
        <dbReference type="EC" id="3.5.3.12"/>
    </reaction>
</comment>
<dbReference type="EC" id="3.5.3.12" evidence="3"/>
<dbReference type="InterPro" id="IPR006059">
    <property type="entry name" value="SBP"/>
</dbReference>
<dbReference type="Pfam" id="PF04371">
    <property type="entry name" value="PAD_porph"/>
    <property type="match status" value="1"/>
</dbReference>
<dbReference type="InterPro" id="IPR001188">
    <property type="entry name" value="Sperm_putr-bd"/>
</dbReference>
<dbReference type="Pfam" id="PF13416">
    <property type="entry name" value="SBP_bac_8"/>
    <property type="match status" value="1"/>
</dbReference>
<keyword evidence="5" id="KW-1185">Reference proteome</keyword>
<dbReference type="SUPFAM" id="SSF53850">
    <property type="entry name" value="Periplasmic binding protein-like II"/>
    <property type="match status" value="1"/>
</dbReference>
<dbReference type="NCBIfam" id="TIGR03380">
    <property type="entry name" value="agmatine_aguA"/>
    <property type="match status" value="1"/>
</dbReference>
<evidence type="ECO:0000256" key="3">
    <source>
        <dbReference type="HAMAP-Rule" id="MF_01841"/>
    </source>
</evidence>
<dbReference type="Gene3D" id="3.40.190.10">
    <property type="entry name" value="Periplasmic binding protein-like II"/>
    <property type="match status" value="2"/>
</dbReference>
<comment type="pathway">
    <text evidence="3">Amine and polyamine biosynthesis; putrescine biosynthesis via agmatine pathway; N-carbamoylputrescine from agmatine: step 1/1.</text>
</comment>
<comment type="subunit">
    <text evidence="3">Homodimer.</text>
</comment>
<sequence length="738" mass="81553">MARSLTSLPKADGFRLPGEFEPKAGCWLGWPERTDVWRNGAKPAQKVWVEIVSAIASSEPVTVCASATQYANARRMLPAQVRVVEMTCNDTWFRDSGPAFLVNDQSGEVRGVDFEFNAYGGLDGGLYYPWDKDDQIAQKILEIEKLDRYRAPFIAEMGGIQTDGQRTLLTTEQCLLNRNRNAHLGKEEVTRRLSDYLGAEQVIWLPRGCKFDETDGHIDDLACFVRPGVVVMQWTDDRDDPQWEIYQEAYDILRSTRDARGRALEVHKLPQPRVLTWTAEEAAGLDQVDGTHLREEGTRICASYINYYAGNSAIVLPLFGDVHDQAAGAVLAELFPRHRIVGIENSREILLGAATSPASPCRNTPPAELAREPSMHMRTLAIALGLALGSGMAQAASEPPKVNLYIWSEYLAPDTLSRFEARTGIKVVADHFDSLETVETKLLTGRSGYDLVLTAGQHLQRAIASGALQPLDKARLPHFQGLDPEFTAHMASFDPGNRYAGLYVWGTTGFGYQEEAIRTRMADAPTDSWAMLMDPAVVARFADCGVSFLNDPNEVFAAAFRYLGLDINRQSLDDLKLAEAHLAKIRPSIRYFDNDRNINDLANGNTCLAMSWNGNVAIAAAQAEQAQKPFRLRYRIPREGTLIWFDAMVVPKDAPHPEAALALMDHLMTPETIGAITNNIHYANAVPAAAASVDPAILADPGTYPPADVRAKLYTKNDNTKAFNRALTRAFSKLKSGL</sequence>
<dbReference type="EMBL" id="AP023081">
    <property type="protein sequence ID" value="BCD83800.1"/>
    <property type="molecule type" value="Genomic_DNA"/>
</dbReference>
<name>A0ABM7L2P6_9PSED</name>
<protein>
    <recommendedName>
        <fullName evidence="3">Agmatine deiminase</fullName>
        <ecNumber evidence="3">3.5.3.12</ecNumber>
    </recommendedName>
    <alternativeName>
        <fullName evidence="3">Agmatine iminohydrolase</fullName>
    </alternativeName>
</protein>
<dbReference type="PRINTS" id="PR00909">
    <property type="entry name" value="SPERMDNBNDNG"/>
</dbReference>
<keyword evidence="2 3" id="KW-0620">Polyamine biosynthesis</keyword>
<accession>A0ABM7L2P6</accession>
<dbReference type="HAMAP" id="MF_01841">
    <property type="entry name" value="Agmatine_deimin"/>
    <property type="match status" value="1"/>
</dbReference>
<evidence type="ECO:0000313" key="5">
    <source>
        <dbReference type="Proteomes" id="UP001064896"/>
    </source>
</evidence>
<proteinExistence type="inferred from homology"/>
<dbReference type="InterPro" id="IPR007466">
    <property type="entry name" value="Peptidyl-Arg-deiminase_porph"/>
</dbReference>
<evidence type="ECO:0000256" key="1">
    <source>
        <dbReference type="ARBA" id="ARBA00022801"/>
    </source>
</evidence>
<organism evidence="4 5">
    <name type="scientific">Pseudomonas solani</name>
    <dbReference type="NCBI Taxonomy" id="2731552"/>
    <lineage>
        <taxon>Bacteria</taxon>
        <taxon>Pseudomonadati</taxon>
        <taxon>Pseudomonadota</taxon>
        <taxon>Gammaproteobacteria</taxon>
        <taxon>Pseudomonadales</taxon>
        <taxon>Pseudomonadaceae</taxon>
        <taxon>Pseudomonas</taxon>
    </lineage>
</organism>
<reference evidence="4" key="1">
    <citation type="submission" date="2020-05" db="EMBL/GenBank/DDBJ databases">
        <title>Complete genome sequence of Pseudomonas sp. Sm006.</title>
        <authorList>
            <person name="Takeuchi K."/>
            <person name="Someya N."/>
        </authorList>
    </citation>
    <scope>NUCLEOTIDE SEQUENCE</scope>
    <source>
        <strain evidence="4">Sm006</strain>
    </source>
</reference>
<dbReference type="Gene3D" id="3.75.10.10">
    <property type="entry name" value="L-arginine/glycine Amidinotransferase, Chain A"/>
    <property type="match status" value="1"/>
</dbReference>